<proteinExistence type="predicted"/>
<reference evidence="1 2" key="1">
    <citation type="journal article" date="2012" name="J. Bacteriol.">
        <title>Twenty-one genome sequences from Pseudomonas species and 19 genome sequences from diverse bacteria isolated from the rhizosphere and endosphere of Populus deltoides.</title>
        <authorList>
            <person name="Brown S.D."/>
            <person name="Utturkar S.M."/>
            <person name="Klingeman D.M."/>
            <person name="Johnson C.M."/>
            <person name="Martin S.L."/>
            <person name="Land M.L."/>
            <person name="Lu T.Y."/>
            <person name="Schadt C.W."/>
            <person name="Doktycz M.J."/>
            <person name="Pelletier D.A."/>
        </authorList>
    </citation>
    <scope>NUCLEOTIDE SEQUENCE [LARGE SCALE GENOMIC DNA]</scope>
    <source>
        <strain evidence="1 2">CF314</strain>
    </source>
</reference>
<dbReference type="EMBL" id="AKJY01000015">
    <property type="protein sequence ID" value="EJL74018.1"/>
    <property type="molecule type" value="Genomic_DNA"/>
</dbReference>
<gene>
    <name evidence="1" type="ORF">PMI13_01224</name>
</gene>
<keyword evidence="2" id="KW-1185">Reference proteome</keyword>
<dbReference type="RefSeq" id="WP_007841665.1">
    <property type="nucleotide sequence ID" value="NZ_AKJY01000015.1"/>
</dbReference>
<protein>
    <submittedName>
        <fullName evidence="1">Uncharacterized protein</fullName>
    </submittedName>
</protein>
<organism evidence="1 2">
    <name type="scientific">Chryseobacterium populi</name>
    <dbReference type="NCBI Taxonomy" id="1144316"/>
    <lineage>
        <taxon>Bacteria</taxon>
        <taxon>Pseudomonadati</taxon>
        <taxon>Bacteroidota</taxon>
        <taxon>Flavobacteriia</taxon>
        <taxon>Flavobacteriales</taxon>
        <taxon>Weeksellaceae</taxon>
        <taxon>Chryseobacterium group</taxon>
        <taxon>Chryseobacterium</taxon>
    </lineage>
</organism>
<comment type="caution">
    <text evidence="1">The sequence shown here is derived from an EMBL/GenBank/DDBJ whole genome shotgun (WGS) entry which is preliminary data.</text>
</comment>
<dbReference type="AlphaFoldDB" id="J2KLT7"/>
<dbReference type="Proteomes" id="UP000007509">
    <property type="component" value="Unassembled WGS sequence"/>
</dbReference>
<dbReference type="PATRIC" id="fig|1144316.3.peg.1227"/>
<evidence type="ECO:0000313" key="2">
    <source>
        <dbReference type="Proteomes" id="UP000007509"/>
    </source>
</evidence>
<sequence length="379" mass="43999">MNILFDREQQEIFGPQGHHQNNYTYYSGSNREEIIQIRLQLEKWFEAYPDSDKDDLRNNFKNDFDAGFFELFLFTLFQKIGYCVKIHPKVPNSTKKPDFLVTGFGQEFYLEAKVSFYDSQEEKSAKKMLASLYSVLDQSDISDFFIYIRRIALKGNQQPRANIIRKAMEKTINSYDVNDLFEKMNNGKINQPFIHIYEDDNIYIEYGPIPKSNKGRGKKNHRAIGVYGMDAKILNNVESLRKALKVKSGRYGILDKPYLIAINAVDMLALDKDDVMDCLMGSTCIVPELITNQNAFQEFREHDGFFTGRNDKGQNTRVSAAMITKIHPSNWRDSDYWIFENEMAILPINLRNSSLIIRFIQDGIIYRTSGKSFGDIIVY</sequence>
<dbReference type="OrthoDB" id="1097812at2"/>
<accession>J2KLT7</accession>
<evidence type="ECO:0000313" key="1">
    <source>
        <dbReference type="EMBL" id="EJL74018.1"/>
    </source>
</evidence>
<name>J2KLT7_9FLAO</name>